<proteinExistence type="predicted"/>
<dbReference type="Proteomes" id="UP001055453">
    <property type="component" value="Plasmid pANSO36A"/>
</dbReference>
<keyword evidence="3" id="KW-1133">Transmembrane helix</keyword>
<protein>
    <submittedName>
        <fullName evidence="4">Uncharacterized protein</fullName>
    </submittedName>
</protein>
<evidence type="ECO:0000256" key="2">
    <source>
        <dbReference type="SAM" id="MobiDB-lite"/>
    </source>
</evidence>
<feature type="transmembrane region" description="Helical" evidence="3">
    <location>
        <begin position="80"/>
        <end position="103"/>
    </location>
</feature>
<feature type="transmembrane region" description="Helical" evidence="3">
    <location>
        <begin position="151"/>
        <end position="172"/>
    </location>
</feature>
<keyword evidence="3" id="KW-0472">Membrane</keyword>
<feature type="compositionally biased region" description="Basic and acidic residues" evidence="2">
    <location>
        <begin position="232"/>
        <end position="242"/>
    </location>
</feature>
<dbReference type="RefSeq" id="WP_251960735.1">
    <property type="nucleotide sequence ID" value="NZ_AP025733.1"/>
</dbReference>
<evidence type="ECO:0000313" key="5">
    <source>
        <dbReference type="Proteomes" id="UP001055453"/>
    </source>
</evidence>
<gene>
    <name evidence="4" type="ORF">ANSO36C_63670</name>
</gene>
<feature type="transmembrane region" description="Helical" evidence="3">
    <location>
        <begin position="44"/>
        <end position="68"/>
    </location>
</feature>
<feature type="region of interest" description="Disordered" evidence="2">
    <location>
        <begin position="232"/>
        <end position="259"/>
    </location>
</feature>
<keyword evidence="4" id="KW-0614">Plasmid</keyword>
<feature type="coiled-coil region" evidence="1">
    <location>
        <begin position="179"/>
        <end position="231"/>
    </location>
</feature>
<accession>A0ABM7ZBC9</accession>
<reference evidence="4" key="1">
    <citation type="submission" date="2022-04" db="EMBL/GenBank/DDBJ databases">
        <title>Complete genome sequence of a cyanobacterium, Nostoc sp. SO-36, isolated in Antarctica.</title>
        <authorList>
            <person name="Kanesaki Y."/>
            <person name="Effendi D."/>
            <person name="Sakamoto T."/>
            <person name="Ohtani S."/>
            <person name="Awai K."/>
        </authorList>
    </citation>
    <scope>NUCLEOTIDE SEQUENCE</scope>
    <source>
        <strain evidence="4">SO-36</strain>
        <plasmid evidence="4">pANSO36A</plasmid>
    </source>
</reference>
<geneLocation type="plasmid" evidence="4 5">
    <name>pANSO36A</name>
</geneLocation>
<dbReference type="EMBL" id="AP025733">
    <property type="protein sequence ID" value="BDI20565.1"/>
    <property type="molecule type" value="Genomic_DNA"/>
</dbReference>
<keyword evidence="1" id="KW-0175">Coiled coil</keyword>
<keyword evidence="5" id="KW-1185">Reference proteome</keyword>
<evidence type="ECO:0000256" key="3">
    <source>
        <dbReference type="SAM" id="Phobius"/>
    </source>
</evidence>
<feature type="compositionally biased region" description="Acidic residues" evidence="2">
    <location>
        <begin position="243"/>
        <end position="259"/>
    </location>
</feature>
<feature type="transmembrane region" description="Helical" evidence="3">
    <location>
        <begin position="112"/>
        <end position="131"/>
    </location>
</feature>
<evidence type="ECO:0000256" key="1">
    <source>
        <dbReference type="SAM" id="Coils"/>
    </source>
</evidence>
<name>A0ABM7ZBC9_NOSCO</name>
<organism evidence="4 5">
    <name type="scientific">Nostoc cf. commune SO-36</name>
    <dbReference type="NCBI Taxonomy" id="449208"/>
    <lineage>
        <taxon>Bacteria</taxon>
        <taxon>Bacillati</taxon>
        <taxon>Cyanobacteriota</taxon>
        <taxon>Cyanophyceae</taxon>
        <taxon>Nostocales</taxon>
        <taxon>Nostocaceae</taxon>
        <taxon>Nostoc</taxon>
    </lineage>
</organism>
<feature type="transmembrane region" description="Helical" evidence="3">
    <location>
        <begin position="12"/>
        <end position="32"/>
    </location>
</feature>
<sequence length="259" mass="30312">MLNTRVQLEPMLDYVSAAMAFYITMLPVQEWILEFRLGYLGRYWSLISVAGLLIGFLLCALIFVPLIINMTLDPFRYPDHLVMSAIAAVIFGAILWLGQWLVLRQTEITPRIFALINTVVGIFVYSLLVWLNQKSLEWSGGPIRGWKTGLIFLVGGTVTGAATGKALDFYCWRIEQRLIRIEKERVDQETQERERLEREKFEKEKLEQEILEAEMAERKRIQREAAQEEERLWYEQHGKDYADYADYEEEDEEDEGEED</sequence>
<keyword evidence="3" id="KW-0812">Transmembrane</keyword>
<evidence type="ECO:0000313" key="4">
    <source>
        <dbReference type="EMBL" id="BDI20565.1"/>
    </source>
</evidence>